<dbReference type="PRINTS" id="PR00411">
    <property type="entry name" value="PNDRDTASEI"/>
</dbReference>
<name>A0A516H478_9PROT</name>
<dbReference type="SUPFAM" id="SSF51905">
    <property type="entry name" value="FAD/NAD(P)-binding domain"/>
    <property type="match status" value="1"/>
</dbReference>
<dbReference type="Proteomes" id="UP000317496">
    <property type="component" value="Chromosome"/>
</dbReference>
<dbReference type="EMBL" id="CP041636">
    <property type="protein sequence ID" value="QDO98545.1"/>
    <property type="molecule type" value="Genomic_DNA"/>
</dbReference>
<reference evidence="2 3" key="1">
    <citation type="submission" date="2019-07" db="EMBL/GenBank/DDBJ databases">
        <title>Genome sequencing for Ferrovibrio sp. K5.</title>
        <authorList>
            <person name="Park S.-J."/>
        </authorList>
    </citation>
    <scope>NUCLEOTIDE SEQUENCE [LARGE SCALE GENOMIC DNA]</scope>
    <source>
        <strain evidence="2 3">K5</strain>
    </source>
</reference>
<evidence type="ECO:0000313" key="3">
    <source>
        <dbReference type="Proteomes" id="UP000317496"/>
    </source>
</evidence>
<dbReference type="InterPro" id="IPR050982">
    <property type="entry name" value="Auxin_biosynth/cation_transpt"/>
</dbReference>
<dbReference type="RefSeq" id="WP_144069526.1">
    <property type="nucleotide sequence ID" value="NZ_CP041636.1"/>
</dbReference>
<gene>
    <name evidence="2" type="ORF">FNB15_15210</name>
</gene>
<evidence type="ECO:0000313" key="2">
    <source>
        <dbReference type="EMBL" id="QDO98545.1"/>
    </source>
</evidence>
<sequence>MTAHSKIVPAALPVIVIGAGPVGLAAAAHLIARNMPVKLLEAGDTVAAHVRDWGHVQLFSPWSYNIDKAARALLDKTNWQAPKRSAHPTGTELYEQYLQPLAATPEIAAVLDLNARVTGVSRLGFDKMKSAGREHAPYSVIVETNDGQTREQLASAVIDTSGTWSQPNPIGTNGLPVPGETAATDVIAYGVPDVLDRDTAQYAGRRVLVIGAGHSAANVLLDLAQLKQRAPGTEIIWAVRGASLARLFGGGANDKLAARGALGQALERLVKAGGIDLHLHRTVTRIETGDTLKVTLATPGGDDQMLEVDRIIAATGQQPDLTMLREVRLDLDPATESPRVLAPMIDPNVHSCGTVRPHGHRELAQPDTGFYIAGIKSYGRAPTFLLATGYEQVRSIVAALAGDMVAADDIQLDLPETGVCSTNLPKVTGAEGDGERCGTSCCGTPEPVPAATACCSKANDANLKAGKPAQPVAANACC</sequence>
<organism evidence="2 3">
    <name type="scientific">Ferrovibrio terrae</name>
    <dbReference type="NCBI Taxonomy" id="2594003"/>
    <lineage>
        <taxon>Bacteria</taxon>
        <taxon>Pseudomonadati</taxon>
        <taxon>Pseudomonadota</taxon>
        <taxon>Alphaproteobacteria</taxon>
        <taxon>Rhodospirillales</taxon>
        <taxon>Rhodospirillaceae</taxon>
        <taxon>Ferrovibrio</taxon>
    </lineage>
</organism>
<dbReference type="GO" id="GO:0050660">
    <property type="term" value="F:flavin adenine dinucleotide binding"/>
    <property type="evidence" value="ECO:0007669"/>
    <property type="project" value="TreeGrafter"/>
</dbReference>
<keyword evidence="3" id="KW-1185">Reference proteome</keyword>
<dbReference type="PANTHER" id="PTHR43539:SF78">
    <property type="entry name" value="FLAVIN-CONTAINING MONOOXYGENASE"/>
    <property type="match status" value="1"/>
</dbReference>
<dbReference type="AlphaFoldDB" id="A0A516H478"/>
<accession>A0A516H478</accession>
<dbReference type="KEGG" id="fer:FNB15_15210"/>
<dbReference type="InterPro" id="IPR036188">
    <property type="entry name" value="FAD/NAD-bd_sf"/>
</dbReference>
<dbReference type="Pfam" id="PF13738">
    <property type="entry name" value="Pyr_redox_3"/>
    <property type="match status" value="1"/>
</dbReference>
<proteinExistence type="predicted"/>
<dbReference type="PRINTS" id="PR00368">
    <property type="entry name" value="FADPNR"/>
</dbReference>
<dbReference type="Gene3D" id="3.50.50.60">
    <property type="entry name" value="FAD/NAD(P)-binding domain"/>
    <property type="match status" value="1"/>
</dbReference>
<evidence type="ECO:0000256" key="1">
    <source>
        <dbReference type="ARBA" id="ARBA00023002"/>
    </source>
</evidence>
<dbReference type="OrthoDB" id="7279140at2"/>
<keyword evidence="1" id="KW-0560">Oxidoreductase</keyword>
<dbReference type="GO" id="GO:0004497">
    <property type="term" value="F:monooxygenase activity"/>
    <property type="evidence" value="ECO:0007669"/>
    <property type="project" value="TreeGrafter"/>
</dbReference>
<dbReference type="PANTHER" id="PTHR43539">
    <property type="entry name" value="FLAVIN-BINDING MONOOXYGENASE-LIKE PROTEIN (AFU_ORTHOLOGUE AFUA_4G09220)"/>
    <property type="match status" value="1"/>
</dbReference>
<protein>
    <submittedName>
        <fullName evidence="2">FAD-dependent oxidoreductase</fullName>
    </submittedName>
</protein>